<keyword evidence="1" id="KW-0812">Transmembrane</keyword>
<dbReference type="Proteomes" id="UP000298468">
    <property type="component" value="Unassembled WGS sequence"/>
</dbReference>
<sequence>MAVEITPVVKEKAPAPRYSGKAVLAFPAGLLAVFLPAPFNMILGGIAILLAGAARRDLKRDDLLRGTTLSLLGFLLGAGVLIVQIAPFVIVNLLVAVSNIVPS</sequence>
<keyword evidence="1" id="KW-0472">Membrane</keyword>
<gene>
    <name evidence="2" type="ORF">E3T61_12390</name>
</gene>
<feature type="transmembrane region" description="Helical" evidence="1">
    <location>
        <begin position="71"/>
        <end position="97"/>
    </location>
</feature>
<dbReference type="OrthoDB" id="9871148at2"/>
<evidence type="ECO:0000313" key="2">
    <source>
        <dbReference type="EMBL" id="TFD88617.1"/>
    </source>
</evidence>
<evidence type="ECO:0000256" key="1">
    <source>
        <dbReference type="SAM" id="Phobius"/>
    </source>
</evidence>
<dbReference type="RefSeq" id="WP_134641162.1">
    <property type="nucleotide sequence ID" value="NZ_SOHM01000029.1"/>
</dbReference>
<protein>
    <recommendedName>
        <fullName evidence="4">DUF4190 domain-containing protein</fullName>
    </recommendedName>
</protein>
<dbReference type="EMBL" id="SOHM01000029">
    <property type="protein sequence ID" value="TFD88617.1"/>
    <property type="molecule type" value="Genomic_DNA"/>
</dbReference>
<organism evidence="2 3">
    <name type="scientific">Cryobacterium lactosi</name>
    <dbReference type="NCBI Taxonomy" id="1259202"/>
    <lineage>
        <taxon>Bacteria</taxon>
        <taxon>Bacillati</taxon>
        <taxon>Actinomycetota</taxon>
        <taxon>Actinomycetes</taxon>
        <taxon>Micrococcales</taxon>
        <taxon>Microbacteriaceae</taxon>
        <taxon>Cryobacterium</taxon>
    </lineage>
</organism>
<evidence type="ECO:0000313" key="3">
    <source>
        <dbReference type="Proteomes" id="UP000298468"/>
    </source>
</evidence>
<keyword evidence="1" id="KW-1133">Transmembrane helix</keyword>
<comment type="caution">
    <text evidence="2">The sequence shown here is derived from an EMBL/GenBank/DDBJ whole genome shotgun (WGS) entry which is preliminary data.</text>
</comment>
<accession>A0A4V6QIW9</accession>
<reference evidence="2 3" key="1">
    <citation type="submission" date="2019-03" db="EMBL/GenBank/DDBJ databases">
        <title>Genomics of glacier-inhabiting Cryobacterium strains.</title>
        <authorList>
            <person name="Liu Q."/>
            <person name="Xin Y.-H."/>
        </authorList>
    </citation>
    <scope>NUCLEOTIDE SEQUENCE [LARGE SCALE GENOMIC DNA]</scope>
    <source>
        <strain evidence="2 3">Sr59</strain>
    </source>
</reference>
<feature type="transmembrane region" description="Helical" evidence="1">
    <location>
        <begin position="24"/>
        <end position="50"/>
    </location>
</feature>
<proteinExistence type="predicted"/>
<keyword evidence="3" id="KW-1185">Reference proteome</keyword>
<name>A0A4V6QIW9_9MICO</name>
<dbReference type="AlphaFoldDB" id="A0A4V6QIW9"/>
<evidence type="ECO:0008006" key="4">
    <source>
        <dbReference type="Google" id="ProtNLM"/>
    </source>
</evidence>